<name>A0A8J3PB03_9ACTN</name>
<dbReference type="EMBL" id="BONI01000046">
    <property type="protein sequence ID" value="GIG08381.1"/>
    <property type="molecule type" value="Genomic_DNA"/>
</dbReference>
<dbReference type="RefSeq" id="WP_203694683.1">
    <property type="nucleotide sequence ID" value="NZ_BAAALC010000069.1"/>
</dbReference>
<proteinExistence type="predicted"/>
<sequence>MTFVVRGKRRRWVAAGAAVLVAAVVVTVVAVQGGDPAPAAAATVAVQRGEVTSSVAASGKVSPVASRELAFSVAGTLTSVLVKPGDEVAAGQDLATIDDADAREARDDAANALTEAEQALTDAKAAADSDDTSTGCTSARGAAYGGSTDSSVTAVTAVLLAAPAGATATATAPSTSGSAPTTPTAVSLAGRSTTSPSVSASAVSASTTATAAPSPSPSSSPSASASPKPTATPSRTPAPSTGSGSCSSGGSSNGGSSNGAGGATGGRGSGGDAIYSAQVAVNKAEAELTKAERDLAGTTITAPVAAKVLSVGGKAGDPVSTGTFITLGVVATMMVEAEFAEADAVSLAVGQPATVTLANRPDETLPATIAQVAATGTASGTLVRYHVLLAFDGAPEGLLIGQSATAGVVLARAEGLLLPQSAVRVTGDATGEVKLPDGTARTIGIGLRGDGNVEITSGLTEGDTVRLNARS</sequence>
<feature type="region of interest" description="Disordered" evidence="4">
    <location>
        <begin position="168"/>
        <end position="268"/>
    </location>
</feature>
<gene>
    <name evidence="5" type="ORF">Cco03nite_50810</name>
</gene>
<accession>A0A8J3PB03</accession>
<dbReference type="PANTHER" id="PTHR32347:SF23">
    <property type="entry name" value="BLL5650 PROTEIN"/>
    <property type="match status" value="1"/>
</dbReference>
<evidence type="ECO:0008006" key="7">
    <source>
        <dbReference type="Google" id="ProtNLM"/>
    </source>
</evidence>
<dbReference type="SUPFAM" id="SSF111369">
    <property type="entry name" value="HlyD-like secretion proteins"/>
    <property type="match status" value="1"/>
</dbReference>
<comment type="subcellular location">
    <subcellularLocation>
        <location evidence="1">Cell envelope</location>
    </subcellularLocation>
</comment>
<dbReference type="PANTHER" id="PTHR32347">
    <property type="entry name" value="EFFLUX SYSTEM COMPONENT YKNX-RELATED"/>
    <property type="match status" value="1"/>
</dbReference>
<feature type="region of interest" description="Disordered" evidence="4">
    <location>
        <begin position="121"/>
        <end position="148"/>
    </location>
</feature>
<dbReference type="InterPro" id="IPR050465">
    <property type="entry name" value="UPF0194_transport"/>
</dbReference>
<evidence type="ECO:0000256" key="2">
    <source>
        <dbReference type="ARBA" id="ARBA00023054"/>
    </source>
</evidence>
<evidence type="ECO:0000256" key="4">
    <source>
        <dbReference type="SAM" id="MobiDB-lite"/>
    </source>
</evidence>
<evidence type="ECO:0000256" key="3">
    <source>
        <dbReference type="SAM" id="Coils"/>
    </source>
</evidence>
<dbReference type="Gene3D" id="2.40.420.20">
    <property type="match status" value="1"/>
</dbReference>
<keyword evidence="6" id="KW-1185">Reference proteome</keyword>
<feature type="compositionally biased region" description="Gly residues" evidence="4">
    <location>
        <begin position="251"/>
        <end position="268"/>
    </location>
</feature>
<dbReference type="GO" id="GO:0030313">
    <property type="term" value="C:cell envelope"/>
    <property type="evidence" value="ECO:0007669"/>
    <property type="project" value="UniProtKB-SubCell"/>
</dbReference>
<evidence type="ECO:0000313" key="6">
    <source>
        <dbReference type="Proteomes" id="UP000630887"/>
    </source>
</evidence>
<keyword evidence="2 3" id="KW-0175">Coiled coil</keyword>
<dbReference type="Proteomes" id="UP000630887">
    <property type="component" value="Unassembled WGS sequence"/>
</dbReference>
<comment type="caution">
    <text evidence="5">The sequence shown here is derived from an EMBL/GenBank/DDBJ whole genome shotgun (WGS) entry which is preliminary data.</text>
</comment>
<organism evidence="5 6">
    <name type="scientific">Catellatospora coxensis</name>
    <dbReference type="NCBI Taxonomy" id="310354"/>
    <lineage>
        <taxon>Bacteria</taxon>
        <taxon>Bacillati</taxon>
        <taxon>Actinomycetota</taxon>
        <taxon>Actinomycetes</taxon>
        <taxon>Micromonosporales</taxon>
        <taxon>Micromonosporaceae</taxon>
        <taxon>Catellatospora</taxon>
    </lineage>
</organism>
<feature type="coiled-coil region" evidence="3">
    <location>
        <begin position="274"/>
        <end position="301"/>
    </location>
</feature>
<protein>
    <recommendedName>
        <fullName evidence="7">HlyD family secretion protein</fullName>
    </recommendedName>
</protein>
<evidence type="ECO:0000313" key="5">
    <source>
        <dbReference type="EMBL" id="GIG08381.1"/>
    </source>
</evidence>
<evidence type="ECO:0000256" key="1">
    <source>
        <dbReference type="ARBA" id="ARBA00004196"/>
    </source>
</evidence>
<dbReference type="Gene3D" id="2.40.50.100">
    <property type="match status" value="1"/>
</dbReference>
<dbReference type="Gene3D" id="1.10.287.470">
    <property type="entry name" value="Helix hairpin bin"/>
    <property type="match status" value="1"/>
</dbReference>
<dbReference type="AlphaFoldDB" id="A0A8J3PB03"/>
<reference evidence="5 6" key="1">
    <citation type="submission" date="2021-01" db="EMBL/GenBank/DDBJ databases">
        <title>Whole genome shotgun sequence of Catellatospora coxensis NBRC 107359.</title>
        <authorList>
            <person name="Komaki H."/>
            <person name="Tamura T."/>
        </authorList>
    </citation>
    <scope>NUCLEOTIDE SEQUENCE [LARGE SCALE GENOMIC DNA]</scope>
    <source>
        <strain evidence="5 6">NBRC 107359</strain>
    </source>
</reference>
<dbReference type="Gene3D" id="2.40.30.170">
    <property type="match status" value="1"/>
</dbReference>
<feature type="compositionally biased region" description="Low complexity" evidence="4">
    <location>
        <begin position="168"/>
        <end position="250"/>
    </location>
</feature>
<feature type="compositionally biased region" description="Low complexity" evidence="4">
    <location>
        <begin position="121"/>
        <end position="139"/>
    </location>
</feature>